<reference evidence="2" key="1">
    <citation type="submission" date="2021-10" db="EMBL/GenBank/DDBJ databases">
        <title>Tropical sea cucumber genome reveals ecological adaptation and Cuvierian tubules defense mechanism.</title>
        <authorList>
            <person name="Chen T."/>
        </authorList>
    </citation>
    <scope>NUCLEOTIDE SEQUENCE</scope>
    <source>
        <strain evidence="2">Nanhai2018</strain>
        <tissue evidence="2">Muscle</tissue>
    </source>
</reference>
<organism evidence="2 3">
    <name type="scientific">Holothuria leucospilota</name>
    <name type="common">Black long sea cucumber</name>
    <name type="synonym">Mertensiothuria leucospilota</name>
    <dbReference type="NCBI Taxonomy" id="206669"/>
    <lineage>
        <taxon>Eukaryota</taxon>
        <taxon>Metazoa</taxon>
        <taxon>Echinodermata</taxon>
        <taxon>Eleutherozoa</taxon>
        <taxon>Echinozoa</taxon>
        <taxon>Holothuroidea</taxon>
        <taxon>Aspidochirotacea</taxon>
        <taxon>Aspidochirotida</taxon>
        <taxon>Holothuriidae</taxon>
        <taxon>Holothuria</taxon>
    </lineage>
</organism>
<evidence type="ECO:0000313" key="3">
    <source>
        <dbReference type="Proteomes" id="UP001152320"/>
    </source>
</evidence>
<dbReference type="Proteomes" id="UP001152320">
    <property type="component" value="Chromosome 1"/>
</dbReference>
<feature type="region of interest" description="Disordered" evidence="1">
    <location>
        <begin position="51"/>
        <end position="102"/>
    </location>
</feature>
<sequence length="102" mass="11906">MDLNQFRWDLIRPDVKPEYQNLCNNSNPVRTLLFGDDVLTQLKELSDASRVSRRLHRRRKPAGSRPFRGRGRAIYRSGQRPFLGRGKGPQRQSPNMARPFTK</sequence>
<feature type="compositionally biased region" description="Basic residues" evidence="1">
    <location>
        <begin position="51"/>
        <end position="73"/>
    </location>
</feature>
<protein>
    <submittedName>
        <fullName evidence="2">Uncharacterized protein</fullName>
    </submittedName>
</protein>
<dbReference type="PANTHER" id="PTHR34239:SF2">
    <property type="entry name" value="TRANSPOSABLE ELEMENT P TRANSPOSASE_THAP9 CONSERVED DOMAIN-CONTAINING PROTEIN"/>
    <property type="match status" value="1"/>
</dbReference>
<dbReference type="EMBL" id="JAIZAY010000001">
    <property type="protein sequence ID" value="KAJ8050571.1"/>
    <property type="molecule type" value="Genomic_DNA"/>
</dbReference>
<dbReference type="AlphaFoldDB" id="A0A9Q1CT27"/>
<evidence type="ECO:0000256" key="1">
    <source>
        <dbReference type="SAM" id="MobiDB-lite"/>
    </source>
</evidence>
<keyword evidence="3" id="KW-1185">Reference proteome</keyword>
<proteinExistence type="predicted"/>
<dbReference type="OrthoDB" id="7430131at2759"/>
<name>A0A9Q1CT27_HOLLE</name>
<gene>
    <name evidence="2" type="ORF">HOLleu_03823</name>
</gene>
<comment type="caution">
    <text evidence="2">The sequence shown here is derived from an EMBL/GenBank/DDBJ whole genome shotgun (WGS) entry which is preliminary data.</text>
</comment>
<dbReference type="PANTHER" id="PTHR34239">
    <property type="entry name" value="APPLE DOMAIN-CONTAINING PROTEIN"/>
    <property type="match status" value="1"/>
</dbReference>
<evidence type="ECO:0000313" key="2">
    <source>
        <dbReference type="EMBL" id="KAJ8050571.1"/>
    </source>
</evidence>
<accession>A0A9Q1CT27</accession>